<comment type="pathway">
    <text evidence="2">Capsule biogenesis; capsule polysaccharide biosynthesis.</text>
</comment>
<comment type="function">
    <text evidence="11">Required for CpsD phosphorylation. Involved in the regulation of capsular polysaccharide biosynthesis. May be part of a complex that directs the coordinated polymerization and export to the cell surface of the capsular polysaccharide.</text>
</comment>
<dbReference type="Proteomes" id="UP001181046">
    <property type="component" value="Unassembled WGS sequence"/>
</dbReference>
<protein>
    <recommendedName>
        <fullName evidence="4">Capsular polysaccharide biosynthesis protein CpsC</fullName>
    </recommendedName>
</protein>
<dbReference type="PANTHER" id="PTHR32309">
    <property type="entry name" value="TYROSINE-PROTEIN KINASE"/>
    <property type="match status" value="1"/>
</dbReference>
<evidence type="ECO:0000256" key="2">
    <source>
        <dbReference type="ARBA" id="ARBA00005132"/>
    </source>
</evidence>
<dbReference type="PANTHER" id="PTHR32309:SF13">
    <property type="entry name" value="FERRIC ENTEROBACTIN TRANSPORT PROTEIN FEPE"/>
    <property type="match status" value="1"/>
</dbReference>
<evidence type="ECO:0000256" key="12">
    <source>
        <dbReference type="SAM" id="Phobius"/>
    </source>
</evidence>
<evidence type="ECO:0000256" key="4">
    <source>
        <dbReference type="ARBA" id="ARBA00020739"/>
    </source>
</evidence>
<gene>
    <name evidence="14" type="ORF">P7H27_02485</name>
</gene>
<evidence type="ECO:0000256" key="3">
    <source>
        <dbReference type="ARBA" id="ARBA00006683"/>
    </source>
</evidence>
<keyword evidence="5" id="KW-1003">Cell membrane</keyword>
<dbReference type="RefSeq" id="WP_311829378.1">
    <property type="nucleotide sequence ID" value="NZ_JARQAJ010000001.1"/>
</dbReference>
<dbReference type="Pfam" id="PF02706">
    <property type="entry name" value="Wzz"/>
    <property type="match status" value="1"/>
</dbReference>
<evidence type="ECO:0000313" key="15">
    <source>
        <dbReference type="Proteomes" id="UP001181046"/>
    </source>
</evidence>
<keyword evidence="8 12" id="KW-1133">Transmembrane helix</keyword>
<name>A0ABU3F7L0_9ENTE</name>
<keyword evidence="9 12" id="KW-0472">Membrane</keyword>
<organism evidence="14 15">
    <name type="scientific">Enterococcus xiangfangensis</name>
    <dbReference type="NCBI Taxonomy" id="1296537"/>
    <lineage>
        <taxon>Bacteria</taxon>
        <taxon>Bacillati</taxon>
        <taxon>Bacillota</taxon>
        <taxon>Bacilli</taxon>
        <taxon>Lactobacillales</taxon>
        <taxon>Enterococcaceae</taxon>
        <taxon>Enterococcus</taxon>
    </lineage>
</organism>
<keyword evidence="15" id="KW-1185">Reference proteome</keyword>
<keyword evidence="7" id="KW-0972">Capsule biogenesis/degradation</keyword>
<feature type="transmembrane region" description="Helical" evidence="12">
    <location>
        <begin position="20"/>
        <end position="40"/>
    </location>
</feature>
<comment type="similarity">
    <text evidence="3">Belongs to the CpsC/CapA family.</text>
</comment>
<evidence type="ECO:0000256" key="1">
    <source>
        <dbReference type="ARBA" id="ARBA00004651"/>
    </source>
</evidence>
<evidence type="ECO:0000313" key="14">
    <source>
        <dbReference type="EMBL" id="MDT2758648.1"/>
    </source>
</evidence>
<evidence type="ECO:0000259" key="13">
    <source>
        <dbReference type="Pfam" id="PF02706"/>
    </source>
</evidence>
<comment type="subcellular location">
    <subcellularLocation>
        <location evidence="1">Cell membrane</location>
        <topology evidence="1">Multi-pass membrane protein</topology>
    </subcellularLocation>
</comment>
<dbReference type="InterPro" id="IPR050445">
    <property type="entry name" value="Bact_polysacc_biosynth/exp"/>
</dbReference>
<dbReference type="EMBL" id="JARQAJ010000001">
    <property type="protein sequence ID" value="MDT2758648.1"/>
    <property type="molecule type" value="Genomic_DNA"/>
</dbReference>
<evidence type="ECO:0000256" key="7">
    <source>
        <dbReference type="ARBA" id="ARBA00022903"/>
    </source>
</evidence>
<dbReference type="InterPro" id="IPR003856">
    <property type="entry name" value="LPS_length_determ_N"/>
</dbReference>
<keyword evidence="6 12" id="KW-0812">Transmembrane</keyword>
<evidence type="ECO:0000256" key="6">
    <source>
        <dbReference type="ARBA" id="ARBA00022692"/>
    </source>
</evidence>
<comment type="caution">
    <text evidence="14">The sequence shown here is derived from an EMBL/GenBank/DDBJ whole genome shotgun (WGS) entry which is preliminary data.</text>
</comment>
<reference evidence="14" key="1">
    <citation type="submission" date="2023-03" db="EMBL/GenBank/DDBJ databases">
        <authorList>
            <person name="Shen W."/>
            <person name="Cai J."/>
        </authorList>
    </citation>
    <scope>NUCLEOTIDE SEQUENCE</scope>
    <source>
        <strain evidence="14">P66-3</strain>
    </source>
</reference>
<evidence type="ECO:0000256" key="9">
    <source>
        <dbReference type="ARBA" id="ARBA00023136"/>
    </source>
</evidence>
<accession>A0ABU3F7L0</accession>
<feature type="domain" description="Polysaccharide chain length determinant N-terminal" evidence="13">
    <location>
        <begin position="5"/>
        <end position="94"/>
    </location>
</feature>
<keyword evidence="10" id="KW-0270">Exopolysaccharide synthesis</keyword>
<evidence type="ECO:0000256" key="8">
    <source>
        <dbReference type="ARBA" id="ARBA00022989"/>
    </source>
</evidence>
<feature type="transmembrane region" description="Helical" evidence="12">
    <location>
        <begin position="180"/>
        <end position="201"/>
    </location>
</feature>
<sequence length="253" mass="28382">MEEMINFEQIFLILRKKSLLILIITIIGTVLTAGITFFVITPQYDSSTQLIVQTEQTNNAYGNLQNDISGNVLLINTYRDMIKGDIVIDAVQEELKKEHNYDYSNSQLDEMIEIEQAENSQIFKIIVTTSDPKRAAIIANTTAETFKEKAEEILTINKVTITSKGNVPTEAVSPNNQLNLAIGGMLSVMLGVGLAFLLELFNKTLKDERFIRESLELPVLGQVSEFSKKDLLDTYKNETLNDLAVSEGKQKRV</sequence>
<evidence type="ECO:0000256" key="11">
    <source>
        <dbReference type="ARBA" id="ARBA00045736"/>
    </source>
</evidence>
<evidence type="ECO:0000256" key="10">
    <source>
        <dbReference type="ARBA" id="ARBA00023169"/>
    </source>
</evidence>
<evidence type="ECO:0000256" key="5">
    <source>
        <dbReference type="ARBA" id="ARBA00022475"/>
    </source>
</evidence>
<proteinExistence type="inferred from homology"/>